<reference evidence="2 3" key="1">
    <citation type="submission" date="2014-04" db="EMBL/GenBank/DDBJ databases">
        <authorList>
            <consortium name="DOE Joint Genome Institute"/>
            <person name="Kuo A."/>
            <person name="Martino E."/>
            <person name="Perotto S."/>
            <person name="Kohler A."/>
            <person name="Nagy L.G."/>
            <person name="Floudas D."/>
            <person name="Copeland A."/>
            <person name="Barry K.W."/>
            <person name="Cichocki N."/>
            <person name="Veneault-Fourrey C."/>
            <person name="LaButti K."/>
            <person name="Lindquist E.A."/>
            <person name="Lipzen A."/>
            <person name="Lundell T."/>
            <person name="Morin E."/>
            <person name="Murat C."/>
            <person name="Sun H."/>
            <person name="Tunlid A."/>
            <person name="Henrissat B."/>
            <person name="Grigoriev I.V."/>
            <person name="Hibbett D.S."/>
            <person name="Martin F."/>
            <person name="Nordberg H.P."/>
            <person name="Cantor M.N."/>
            <person name="Hua S.X."/>
        </authorList>
    </citation>
    <scope>NUCLEOTIDE SEQUENCE [LARGE SCALE GENOMIC DNA]</scope>
    <source>
        <strain evidence="2 3">Zn</strain>
    </source>
</reference>
<dbReference type="InterPro" id="IPR052895">
    <property type="entry name" value="HetReg/Transcr_Mod"/>
</dbReference>
<keyword evidence="3" id="KW-1185">Reference proteome</keyword>
<feature type="non-terminal residue" evidence="2">
    <location>
        <position position="300"/>
    </location>
</feature>
<proteinExistence type="predicted"/>
<evidence type="ECO:0000259" key="1">
    <source>
        <dbReference type="Pfam" id="PF06985"/>
    </source>
</evidence>
<dbReference type="Proteomes" id="UP000054321">
    <property type="component" value="Unassembled WGS sequence"/>
</dbReference>
<dbReference type="Pfam" id="PF06985">
    <property type="entry name" value="HET"/>
    <property type="match status" value="1"/>
</dbReference>
<dbReference type="HOGENOM" id="CLU_004184_6_0_1"/>
<evidence type="ECO:0000313" key="3">
    <source>
        <dbReference type="Proteomes" id="UP000054321"/>
    </source>
</evidence>
<name>A0A0C3E1U1_OIDMZ</name>
<dbReference type="AlphaFoldDB" id="A0A0C3E1U1"/>
<dbReference type="InterPro" id="IPR010730">
    <property type="entry name" value="HET"/>
</dbReference>
<protein>
    <recommendedName>
        <fullName evidence="1">Heterokaryon incompatibility domain-containing protein</fullName>
    </recommendedName>
</protein>
<dbReference type="InParanoid" id="A0A0C3E1U1"/>
<feature type="domain" description="Heterokaryon incompatibility" evidence="1">
    <location>
        <begin position="71"/>
        <end position="225"/>
    </location>
</feature>
<evidence type="ECO:0000313" key="2">
    <source>
        <dbReference type="EMBL" id="KIN08278.1"/>
    </source>
</evidence>
<dbReference type="PANTHER" id="PTHR24148:SF64">
    <property type="entry name" value="HETEROKARYON INCOMPATIBILITY DOMAIN-CONTAINING PROTEIN"/>
    <property type="match status" value="1"/>
</dbReference>
<reference evidence="3" key="2">
    <citation type="submission" date="2015-01" db="EMBL/GenBank/DDBJ databases">
        <title>Evolutionary Origins and Diversification of the Mycorrhizal Mutualists.</title>
        <authorList>
            <consortium name="DOE Joint Genome Institute"/>
            <consortium name="Mycorrhizal Genomics Consortium"/>
            <person name="Kohler A."/>
            <person name="Kuo A."/>
            <person name="Nagy L.G."/>
            <person name="Floudas D."/>
            <person name="Copeland A."/>
            <person name="Barry K.W."/>
            <person name="Cichocki N."/>
            <person name="Veneault-Fourrey C."/>
            <person name="LaButti K."/>
            <person name="Lindquist E.A."/>
            <person name="Lipzen A."/>
            <person name="Lundell T."/>
            <person name="Morin E."/>
            <person name="Murat C."/>
            <person name="Riley R."/>
            <person name="Ohm R."/>
            <person name="Sun H."/>
            <person name="Tunlid A."/>
            <person name="Henrissat B."/>
            <person name="Grigoriev I.V."/>
            <person name="Hibbett D.S."/>
            <person name="Martin F."/>
        </authorList>
    </citation>
    <scope>NUCLEOTIDE SEQUENCE [LARGE SCALE GENOMIC DNA]</scope>
    <source>
        <strain evidence="3">Zn</strain>
    </source>
</reference>
<sequence>MPRQSKGKRPVSPINFRLNTKLRVKRSAASYVYKPLESETSIRILELQPGEDYEPIHCKLSIVDQNKARQYEALSYTWGRSIDTRVISCSGKKLNIPVHLRDALLNLRHTSKVKYFWADAICIDQSNTQERGHQVKIMGSIFAGAERVLVWLGGVDHFEYFEDKENSLTALAFKFLKLTSEEPAFLEIDPDFRLDEFDDDLHYFLTSIAKLTHRPYFSRLWVLQEVGLGKSVVALLGNTEIDFVLLLKIFATLSSSSILSMCFGIQERAILPFSFFPTLNKAVFNSDSDEELDFLDILLL</sequence>
<organism evidence="2 3">
    <name type="scientific">Oidiodendron maius (strain Zn)</name>
    <dbReference type="NCBI Taxonomy" id="913774"/>
    <lineage>
        <taxon>Eukaryota</taxon>
        <taxon>Fungi</taxon>
        <taxon>Dikarya</taxon>
        <taxon>Ascomycota</taxon>
        <taxon>Pezizomycotina</taxon>
        <taxon>Leotiomycetes</taxon>
        <taxon>Leotiomycetes incertae sedis</taxon>
        <taxon>Myxotrichaceae</taxon>
        <taxon>Oidiodendron</taxon>
    </lineage>
</organism>
<accession>A0A0C3E1U1</accession>
<dbReference type="PANTHER" id="PTHR24148">
    <property type="entry name" value="ANKYRIN REPEAT DOMAIN-CONTAINING PROTEIN 39 HOMOLOG-RELATED"/>
    <property type="match status" value="1"/>
</dbReference>
<dbReference type="STRING" id="913774.A0A0C3E1U1"/>
<dbReference type="EMBL" id="KN832870">
    <property type="protein sequence ID" value="KIN08278.1"/>
    <property type="molecule type" value="Genomic_DNA"/>
</dbReference>
<gene>
    <name evidence="2" type="ORF">OIDMADRAFT_16579</name>
</gene>
<dbReference type="OrthoDB" id="2157530at2759"/>